<organism evidence="1 2">
    <name type="scientific">Candidatus Onthocola gallistercoris</name>
    <dbReference type="NCBI Taxonomy" id="2840876"/>
    <lineage>
        <taxon>Bacteria</taxon>
        <taxon>Bacillati</taxon>
        <taxon>Bacillota</taxon>
        <taxon>Bacilli</taxon>
        <taxon>Candidatus Onthocola</taxon>
    </lineage>
</organism>
<reference evidence="1" key="1">
    <citation type="submission" date="2020-10" db="EMBL/GenBank/DDBJ databases">
        <authorList>
            <person name="Gilroy R."/>
        </authorList>
    </citation>
    <scope>NUCLEOTIDE SEQUENCE</scope>
    <source>
        <strain evidence="1">CHK187-14744</strain>
    </source>
</reference>
<gene>
    <name evidence="1" type="ORF">IAB63_09490</name>
</gene>
<dbReference type="InterPro" id="IPR027417">
    <property type="entry name" value="P-loop_NTPase"/>
</dbReference>
<proteinExistence type="predicted"/>
<dbReference type="AlphaFoldDB" id="A0A9D1KY67"/>
<keyword evidence="1" id="KW-0418">Kinase</keyword>
<keyword evidence="1" id="KW-0808">Transferase</keyword>
<sequence length="199" mass="22536">MKSLAIEREFGSGGREIGMKVAKAAGIPYYDGELLVKAAESYGLSISLLKEYDEKRTGSFLFDIAAFADAYQRLPGKKSVPELLYTIQKTIENIERQGPAVFIGRCSTEILKKNPHVTSVYIYSSDEQKKLRRIVDTGDAISENEARKLMEKMDKQRRNSFRYWSQKNWSDRANYDMELNTGTLSIEKCVDILLAAIGN</sequence>
<evidence type="ECO:0000313" key="2">
    <source>
        <dbReference type="Proteomes" id="UP000824164"/>
    </source>
</evidence>
<dbReference type="GO" id="GO:0016301">
    <property type="term" value="F:kinase activity"/>
    <property type="evidence" value="ECO:0007669"/>
    <property type="project" value="UniProtKB-KW"/>
</dbReference>
<dbReference type="Gene3D" id="3.40.50.300">
    <property type="entry name" value="P-loop containing nucleotide triphosphate hydrolases"/>
    <property type="match status" value="1"/>
</dbReference>
<reference evidence="1" key="2">
    <citation type="journal article" date="2021" name="PeerJ">
        <title>Extensive microbial diversity within the chicken gut microbiome revealed by metagenomics and culture.</title>
        <authorList>
            <person name="Gilroy R."/>
            <person name="Ravi A."/>
            <person name="Getino M."/>
            <person name="Pursley I."/>
            <person name="Horton D.L."/>
            <person name="Alikhan N.F."/>
            <person name="Baker D."/>
            <person name="Gharbi K."/>
            <person name="Hall N."/>
            <person name="Watson M."/>
            <person name="Adriaenssens E.M."/>
            <person name="Foster-Nyarko E."/>
            <person name="Jarju S."/>
            <person name="Secka A."/>
            <person name="Antonio M."/>
            <person name="Oren A."/>
            <person name="Chaudhuri R.R."/>
            <person name="La Ragione R."/>
            <person name="Hildebrand F."/>
            <person name="Pallen M.J."/>
        </authorList>
    </citation>
    <scope>NUCLEOTIDE SEQUENCE</scope>
    <source>
        <strain evidence="1">CHK187-14744</strain>
    </source>
</reference>
<dbReference type="Proteomes" id="UP000824164">
    <property type="component" value="Unassembled WGS sequence"/>
</dbReference>
<name>A0A9D1KY67_9FIRM</name>
<evidence type="ECO:0000313" key="1">
    <source>
        <dbReference type="EMBL" id="HIU03469.1"/>
    </source>
</evidence>
<accession>A0A9D1KY67</accession>
<comment type="caution">
    <text evidence="1">The sequence shown here is derived from an EMBL/GenBank/DDBJ whole genome shotgun (WGS) entry which is preliminary data.</text>
</comment>
<protein>
    <submittedName>
        <fullName evidence="1">Cytidylate kinase-like family protein</fullName>
    </submittedName>
</protein>
<dbReference type="EMBL" id="DVLT01000056">
    <property type="protein sequence ID" value="HIU03469.1"/>
    <property type="molecule type" value="Genomic_DNA"/>
</dbReference>
<dbReference type="Pfam" id="PF13189">
    <property type="entry name" value="Cytidylate_kin2"/>
    <property type="match status" value="1"/>
</dbReference>